<keyword evidence="3 6" id="KW-0808">Transferase</keyword>
<dbReference type="Gene3D" id="2.40.50.100">
    <property type="match status" value="1"/>
</dbReference>
<dbReference type="Pfam" id="PF00198">
    <property type="entry name" value="2-oxoacid_dh"/>
    <property type="match status" value="1"/>
</dbReference>
<evidence type="ECO:0000313" key="10">
    <source>
        <dbReference type="EMBL" id="KOO36286.1"/>
    </source>
</evidence>
<dbReference type="PANTHER" id="PTHR43178:SF5">
    <property type="entry name" value="LIPOAMIDE ACYLTRANSFERASE COMPONENT OF BRANCHED-CHAIN ALPHA-KETO ACID DEHYDROGENASE COMPLEX, MITOCHONDRIAL"/>
    <property type="match status" value="1"/>
</dbReference>
<feature type="domain" description="Peripheral subunit-binding (PSBD)" evidence="9">
    <location>
        <begin position="162"/>
        <end position="199"/>
    </location>
</feature>
<dbReference type="PROSITE" id="PS51826">
    <property type="entry name" value="PSBD"/>
    <property type="match status" value="2"/>
</dbReference>
<dbReference type="InterPro" id="IPR036625">
    <property type="entry name" value="E3-bd_dom_sf"/>
</dbReference>
<evidence type="ECO:0000259" key="9">
    <source>
        <dbReference type="PROSITE" id="PS51826"/>
    </source>
</evidence>
<dbReference type="InterPro" id="IPR003016">
    <property type="entry name" value="2-oxoA_DH_lipoyl-BS"/>
</dbReference>
<organism evidence="10">
    <name type="scientific">Halalkalibacterium halodurans</name>
    <name type="common">Bacillus halodurans</name>
    <dbReference type="NCBI Taxonomy" id="86665"/>
    <lineage>
        <taxon>Bacteria</taxon>
        <taxon>Bacillati</taxon>
        <taxon>Bacillota</taxon>
        <taxon>Bacilli</taxon>
        <taxon>Bacillales</taxon>
        <taxon>Bacillaceae</taxon>
        <taxon>Halalkalibacterium (ex Joshi et al. 2022)</taxon>
    </lineage>
</organism>
<dbReference type="CDD" id="cd06849">
    <property type="entry name" value="lipoyl_domain"/>
    <property type="match status" value="1"/>
</dbReference>
<dbReference type="SUPFAM" id="SSF51230">
    <property type="entry name" value="Single hybrid motif"/>
    <property type="match status" value="1"/>
</dbReference>
<accession>A0A0M0KBQ6</accession>
<dbReference type="PROSITE" id="PS50968">
    <property type="entry name" value="BIOTINYL_LIPOYL"/>
    <property type="match status" value="1"/>
</dbReference>
<gene>
    <name evidence="10" type="ORF">AMD02_19075</name>
</gene>
<dbReference type="EC" id="2.3.1.-" evidence="6"/>
<evidence type="ECO:0000256" key="3">
    <source>
        <dbReference type="ARBA" id="ARBA00022679"/>
    </source>
</evidence>
<keyword evidence="5 6" id="KW-0012">Acyltransferase</keyword>
<evidence type="ECO:0000259" key="8">
    <source>
        <dbReference type="PROSITE" id="PS50968"/>
    </source>
</evidence>
<dbReference type="PANTHER" id="PTHR43178">
    <property type="entry name" value="DIHYDROLIPOAMIDE ACETYLTRANSFERASE COMPONENT OF PYRUVATE DEHYDROGENASE COMPLEX"/>
    <property type="match status" value="1"/>
</dbReference>
<comment type="similarity">
    <text evidence="2 6">Belongs to the 2-oxoacid dehydrogenase family.</text>
</comment>
<dbReference type="EMBL" id="LILD01000014">
    <property type="protein sequence ID" value="KOO36286.1"/>
    <property type="molecule type" value="Genomic_DNA"/>
</dbReference>
<dbReference type="PROSITE" id="PS00189">
    <property type="entry name" value="LIPOYL"/>
    <property type="match status" value="1"/>
</dbReference>
<dbReference type="Gene3D" id="3.30.559.10">
    <property type="entry name" value="Chloramphenicol acetyltransferase-like domain"/>
    <property type="match status" value="1"/>
</dbReference>
<comment type="caution">
    <text evidence="10">The sequence shown here is derived from an EMBL/GenBank/DDBJ whole genome shotgun (WGS) entry which is preliminary data.</text>
</comment>
<name>A0A0M0KBQ6_ALKHA</name>
<dbReference type="InterPro" id="IPR000089">
    <property type="entry name" value="Biotin_lipoyl"/>
</dbReference>
<feature type="domain" description="Lipoyl-binding" evidence="8">
    <location>
        <begin position="2"/>
        <end position="77"/>
    </location>
</feature>
<evidence type="ECO:0000256" key="2">
    <source>
        <dbReference type="ARBA" id="ARBA00007317"/>
    </source>
</evidence>
<evidence type="ECO:0000256" key="6">
    <source>
        <dbReference type="RuleBase" id="RU003423"/>
    </source>
</evidence>
<dbReference type="GeneID" id="87596334"/>
<dbReference type="Gene3D" id="4.10.320.10">
    <property type="entry name" value="E3-binding domain"/>
    <property type="match status" value="2"/>
</dbReference>
<dbReference type="RefSeq" id="WP_053432506.1">
    <property type="nucleotide sequence ID" value="NZ_CP040441.1"/>
</dbReference>
<evidence type="ECO:0000256" key="5">
    <source>
        <dbReference type="ARBA" id="ARBA00023315"/>
    </source>
</evidence>
<dbReference type="Pfam" id="PF00364">
    <property type="entry name" value="Biotin_lipoyl"/>
    <property type="match status" value="1"/>
</dbReference>
<dbReference type="GO" id="GO:0016407">
    <property type="term" value="F:acetyltransferase activity"/>
    <property type="evidence" value="ECO:0007669"/>
    <property type="project" value="TreeGrafter"/>
</dbReference>
<sequence>MAKEIFMPKLSSTMQEGTLLQWFKEEGDRVEVGEPLFEIMTDKINIEVEAYEEGTLLKRYYGEDDEIPVNHVIGYIGTPEESVPTEPPGASESTASSTDEADDHRTTAVKKAPSDRENVRATPAARRIAKEKRIDLRQVEGSGPEGRVQAVDVATFKKKGQKATPLAKKVAEVKGVALEKVQGSGPYGKVYREDVEHVQAASPVEDKGNRVKLSGLRKVVAKRMVDSAFSAPHVTITTEIDMSSTIKIRSQLLGMIEQQTGYRLSYTEIVMKAVAHALMSHPAINASFFEDEIVYHEDVHIGLAVAVEGGLVVPVVKHVDKKGLAQLTNECKTVAMAARDNRLSQEMMSGGTFTISNLGMYAIDVFTPVINQPESAILGVGRIQEKPVGIDGQIELRPMMTASLSFDHRVIDGAPAAAFLTDVKSMLEQPFQLLM</sequence>
<dbReference type="FunFam" id="3.30.559.10:FF:000007">
    <property type="entry name" value="Dihydrolipoamide acetyltransferase component of pyruvate dehydrogenase complex"/>
    <property type="match status" value="1"/>
</dbReference>
<evidence type="ECO:0000256" key="7">
    <source>
        <dbReference type="SAM" id="MobiDB-lite"/>
    </source>
</evidence>
<keyword evidence="4 6" id="KW-0450">Lipoyl</keyword>
<dbReference type="Pfam" id="PF02817">
    <property type="entry name" value="E3_binding"/>
    <property type="match status" value="2"/>
</dbReference>
<reference evidence="10" key="1">
    <citation type="submission" date="2015-08" db="EMBL/GenBank/DDBJ databases">
        <title>Complete DNA Sequence of Pseudomonas syringae pv. actinidiae, the Causal Agent of Kiwifruit Canker Disease.</title>
        <authorList>
            <person name="Rikkerink E.H.A."/>
            <person name="Fineran P.C."/>
        </authorList>
    </citation>
    <scope>NUCLEOTIDE SEQUENCE</scope>
    <source>
        <strain evidence="10">DSM 13666</strain>
    </source>
</reference>
<dbReference type="SUPFAM" id="SSF52777">
    <property type="entry name" value="CoA-dependent acyltransferases"/>
    <property type="match status" value="1"/>
</dbReference>
<feature type="domain" description="Peripheral subunit-binding (PSBD)" evidence="9">
    <location>
        <begin position="120"/>
        <end position="157"/>
    </location>
</feature>
<proteinExistence type="inferred from homology"/>
<dbReference type="InterPro" id="IPR004167">
    <property type="entry name" value="PSBD"/>
</dbReference>
<dbReference type="InterPro" id="IPR023213">
    <property type="entry name" value="CAT-like_dom_sf"/>
</dbReference>
<evidence type="ECO:0000256" key="1">
    <source>
        <dbReference type="ARBA" id="ARBA00001938"/>
    </source>
</evidence>
<comment type="cofactor">
    <cofactor evidence="1 6">
        <name>(R)-lipoate</name>
        <dbReference type="ChEBI" id="CHEBI:83088"/>
    </cofactor>
</comment>
<dbReference type="InterPro" id="IPR050743">
    <property type="entry name" value="2-oxoacid_DH_E2_comp"/>
</dbReference>
<dbReference type="SUPFAM" id="SSF47005">
    <property type="entry name" value="Peripheral subunit-binding domain of 2-oxo acid dehydrogenase complex"/>
    <property type="match status" value="2"/>
</dbReference>
<protein>
    <recommendedName>
        <fullName evidence="6">Dihydrolipoamide acetyltransferase component of pyruvate dehydrogenase complex</fullName>
        <ecNumber evidence="6">2.3.1.-</ecNumber>
    </recommendedName>
</protein>
<dbReference type="InterPro" id="IPR011053">
    <property type="entry name" value="Single_hybrid_motif"/>
</dbReference>
<dbReference type="GO" id="GO:0005737">
    <property type="term" value="C:cytoplasm"/>
    <property type="evidence" value="ECO:0007669"/>
    <property type="project" value="TreeGrafter"/>
</dbReference>
<feature type="region of interest" description="Disordered" evidence="7">
    <location>
        <begin position="77"/>
        <end position="124"/>
    </location>
</feature>
<evidence type="ECO:0000256" key="4">
    <source>
        <dbReference type="ARBA" id="ARBA00022823"/>
    </source>
</evidence>
<dbReference type="AlphaFoldDB" id="A0A0M0KBQ6"/>
<feature type="compositionally biased region" description="Basic and acidic residues" evidence="7">
    <location>
        <begin position="102"/>
        <end position="119"/>
    </location>
</feature>
<dbReference type="PATRIC" id="fig|136160.3.peg.3790"/>
<dbReference type="InterPro" id="IPR001078">
    <property type="entry name" value="2-oxoacid_DH_actylTfrase"/>
</dbReference>
<dbReference type="GO" id="GO:0031405">
    <property type="term" value="F:lipoic acid binding"/>
    <property type="evidence" value="ECO:0007669"/>
    <property type="project" value="TreeGrafter"/>
</dbReference>